<dbReference type="Proteomes" id="UP000054559">
    <property type="component" value="Unassembled WGS sequence"/>
</dbReference>
<evidence type="ECO:0000256" key="3">
    <source>
        <dbReference type="ARBA" id="ARBA00014912"/>
    </source>
</evidence>
<accession>A0A0J8RBI5</accession>
<comment type="similarity">
    <text evidence="1">Belongs to the cyclin family. Cyclin C subfamily.</text>
</comment>
<comment type="subunit">
    <text evidence="2">Component of the SRB8-11 complex, a regulatory module of the Mediator complex.</text>
</comment>
<dbReference type="Pfam" id="PF00134">
    <property type="entry name" value="Cyclin_N"/>
    <property type="match status" value="1"/>
</dbReference>
<name>A0A0J8RBI5_COCIT</name>
<dbReference type="InterPro" id="IPR036915">
    <property type="entry name" value="Cyclin-like_sf"/>
</dbReference>
<dbReference type="AlphaFoldDB" id="A0A0J8RBI5"/>
<dbReference type="PANTHER" id="PTHR10026">
    <property type="entry name" value="CYCLIN"/>
    <property type="match status" value="1"/>
</dbReference>
<dbReference type="SMART" id="SM00385">
    <property type="entry name" value="CYCLIN"/>
    <property type="match status" value="1"/>
</dbReference>
<protein>
    <recommendedName>
        <fullName evidence="3">RNA polymerase II holoenzyme cyclin-like subunit</fullName>
    </recommendedName>
</protein>
<evidence type="ECO:0000313" key="8">
    <source>
        <dbReference type="Proteomes" id="UP000054559"/>
    </source>
</evidence>
<dbReference type="SUPFAM" id="SSF47954">
    <property type="entry name" value="Cyclin-like"/>
    <property type="match status" value="2"/>
</dbReference>
<dbReference type="PIRSF" id="PIRSF028758">
    <property type="entry name" value="Cyclin, C/H/G types"/>
    <property type="match status" value="1"/>
</dbReference>
<evidence type="ECO:0000256" key="5">
    <source>
        <dbReference type="RuleBase" id="RU000383"/>
    </source>
</evidence>
<dbReference type="EMBL" id="DS268126">
    <property type="protein sequence ID" value="KMU81775.1"/>
    <property type="molecule type" value="Genomic_DNA"/>
</dbReference>
<feature type="domain" description="Cyclin-like" evidence="6">
    <location>
        <begin position="57"/>
        <end position="161"/>
    </location>
</feature>
<dbReference type="GO" id="GO:0016538">
    <property type="term" value="F:cyclin-dependent protein serine/threonine kinase regulator activity"/>
    <property type="evidence" value="ECO:0007669"/>
    <property type="project" value="InterPro"/>
</dbReference>
<dbReference type="InterPro" id="IPR013763">
    <property type="entry name" value="Cyclin-like_dom"/>
</dbReference>
<dbReference type="InterPro" id="IPR006671">
    <property type="entry name" value="Cyclin_N"/>
</dbReference>
<evidence type="ECO:0000259" key="6">
    <source>
        <dbReference type="SMART" id="SM00385"/>
    </source>
</evidence>
<evidence type="ECO:0000256" key="4">
    <source>
        <dbReference type="ARBA" id="ARBA00025278"/>
    </source>
</evidence>
<comment type="function">
    <text evidence="4">Component of the SRB8-11 complex. The SRB8-11 complex is a regulatory module of the Mediator complex which is itself involved in regulation of basal and activated RNA polymerase II-dependent transcription. The SRB8-11 complex may be involved in the transcriptional repression of a subset of genes regulated by Mediator. It may inhibit the association of the Mediator complex with RNA polymerase II to form the holoenzyme complex. The SRB8-11 complex phosphorylates the C-terminal domain (CTD) of the largest subunit of RNA polymerase II.</text>
</comment>
<evidence type="ECO:0000313" key="7">
    <source>
        <dbReference type="EMBL" id="KMU81775.1"/>
    </source>
</evidence>
<evidence type="ECO:0000256" key="1">
    <source>
        <dbReference type="ARBA" id="ARBA00008638"/>
    </source>
</evidence>
<dbReference type="OrthoDB" id="10266018at2759"/>
<organism evidence="7 8">
    <name type="scientific">Coccidioides immitis RMSCC 3703</name>
    <dbReference type="NCBI Taxonomy" id="454286"/>
    <lineage>
        <taxon>Eukaryota</taxon>
        <taxon>Fungi</taxon>
        <taxon>Dikarya</taxon>
        <taxon>Ascomycota</taxon>
        <taxon>Pezizomycotina</taxon>
        <taxon>Eurotiomycetes</taxon>
        <taxon>Eurotiomycetidae</taxon>
        <taxon>Onygenales</taxon>
        <taxon>Onygenaceae</taxon>
        <taxon>Coccidioides</taxon>
    </lineage>
</organism>
<dbReference type="GO" id="GO:0006357">
    <property type="term" value="P:regulation of transcription by RNA polymerase II"/>
    <property type="evidence" value="ECO:0007669"/>
    <property type="project" value="InterPro"/>
</dbReference>
<proteinExistence type="inferred from homology"/>
<sequence>MTSGHWRPPRPSARSSILAVWREELAEARKVLGDAERPFIQQYPLPDLRLFNIYVNQQLIKLAKRLNVRQQALATAQVYVKRFYTKVEIRRTNPYLVLTTAFYLACKIEECPQHIRLVLGEARGLWPAIMENVATSTLTRSPEFIAPDSAKIGECEFWLISEMNSQLIVHHPYRTLSELQSYLSLTSDEIALAWSVINDHYLTDLLLLHPPHVISVMAIFIAVVFKPNQHQVVSISGGSSATGALRDGSTNILSAFNDKTGAGMPAKVQRIVDWLANSDINIEAVIECTQDIVSLYEVWEQYSEKVCKEQIGRYVKSRGLDK</sequence>
<keyword evidence="5" id="KW-0195">Cyclin</keyword>
<evidence type="ECO:0000256" key="2">
    <source>
        <dbReference type="ARBA" id="ARBA00011612"/>
    </source>
</evidence>
<dbReference type="Gene3D" id="1.10.472.10">
    <property type="entry name" value="Cyclin-like"/>
    <property type="match status" value="2"/>
</dbReference>
<gene>
    <name evidence="7" type="ORF">CISG_02793</name>
</gene>
<reference evidence="8" key="1">
    <citation type="journal article" date="2010" name="Genome Res.">
        <title>Population genomic sequencing of Coccidioides fungi reveals recent hybridization and transposon control.</title>
        <authorList>
            <person name="Neafsey D.E."/>
            <person name="Barker B.M."/>
            <person name="Sharpton T.J."/>
            <person name="Stajich J.E."/>
            <person name="Park D.J."/>
            <person name="Whiston E."/>
            <person name="Hung C.-Y."/>
            <person name="McMahan C."/>
            <person name="White J."/>
            <person name="Sykes S."/>
            <person name="Heiman D."/>
            <person name="Young S."/>
            <person name="Zeng Q."/>
            <person name="Abouelleil A."/>
            <person name="Aftuck L."/>
            <person name="Bessette D."/>
            <person name="Brown A."/>
            <person name="FitzGerald M."/>
            <person name="Lui A."/>
            <person name="Macdonald J.P."/>
            <person name="Priest M."/>
            <person name="Orbach M.J."/>
            <person name="Galgiani J.N."/>
            <person name="Kirkland T.N."/>
            <person name="Cole G.T."/>
            <person name="Birren B.W."/>
            <person name="Henn M.R."/>
            <person name="Taylor J.W."/>
            <person name="Rounsley S.D."/>
        </authorList>
    </citation>
    <scope>NUCLEOTIDE SEQUENCE [LARGE SCALE GENOMIC DNA]</scope>
    <source>
        <strain evidence="8">RMSCC 3703</strain>
    </source>
</reference>
<dbReference type="CDD" id="cd20513">
    <property type="entry name" value="CYCLIN_CCNC_rpt1"/>
    <property type="match status" value="1"/>
</dbReference>
<dbReference type="InterPro" id="IPR043198">
    <property type="entry name" value="Cyclin/Ssn8"/>
</dbReference>
<dbReference type="STRING" id="454286.A0A0J8RBI5"/>